<name>A0A0F6RLS2_MICAE</name>
<dbReference type="EMBL" id="CP011304">
    <property type="protein sequence ID" value="AKE64618.1"/>
    <property type="molecule type" value="Genomic_DNA"/>
</dbReference>
<dbReference type="AlphaFoldDB" id="A0A0F6RLS2"/>
<accession>A0A0F6RLS2</accession>
<dbReference type="PATRIC" id="fig|1641812.3.peg.2350"/>
<organism evidence="8 9">
    <name type="scientific">Microcystis aeruginosa NIES-2549</name>
    <dbReference type="NCBI Taxonomy" id="1641812"/>
    <lineage>
        <taxon>Bacteria</taxon>
        <taxon>Bacillati</taxon>
        <taxon>Cyanobacteriota</taxon>
        <taxon>Cyanophyceae</taxon>
        <taxon>Oscillatoriophycideae</taxon>
        <taxon>Chroococcales</taxon>
        <taxon>Microcystaceae</taxon>
        <taxon>Microcystis</taxon>
    </lineage>
</organism>
<evidence type="ECO:0000313" key="9">
    <source>
        <dbReference type="Proteomes" id="UP000034103"/>
    </source>
</evidence>
<protein>
    <recommendedName>
        <fullName evidence="7">Cytosine-specific methyltransferase</fullName>
        <ecNumber evidence="7">2.1.1.37</ecNumber>
    </recommendedName>
</protein>
<evidence type="ECO:0000256" key="7">
    <source>
        <dbReference type="RuleBase" id="RU000417"/>
    </source>
</evidence>
<gene>
    <name evidence="8" type="ORF">MYAER_2270</name>
</gene>
<dbReference type="Pfam" id="PF00145">
    <property type="entry name" value="DNA_methylase"/>
    <property type="match status" value="1"/>
</dbReference>
<dbReference type="InterPro" id="IPR001525">
    <property type="entry name" value="C5_MeTfrase"/>
</dbReference>
<reference evidence="8 9" key="1">
    <citation type="journal article" date="2015" name="Genome Announc.">
        <title>Complete Genome Sequence of Microcystis aeruginosa NIES-2549, a Bloom-Forming Cyanobacterium from Lake Kasumigaura, Japan.</title>
        <authorList>
            <person name="Yamaguchi H."/>
            <person name="Suzuki S."/>
            <person name="Tanabe Y."/>
            <person name="Osana Y."/>
            <person name="Shimura Y."/>
            <person name="Ishida K."/>
            <person name="Kawachi M."/>
        </authorList>
    </citation>
    <scope>NUCLEOTIDE SEQUENCE [LARGE SCALE GENOMIC DNA]</scope>
    <source>
        <strain evidence="8 9">NIES-2549</strain>
    </source>
</reference>
<dbReference type="CDD" id="cd00315">
    <property type="entry name" value="Cyt_C5_DNA_methylase"/>
    <property type="match status" value="1"/>
</dbReference>
<dbReference type="GO" id="GO:0003886">
    <property type="term" value="F:DNA (cytosine-5-)-methyltransferase activity"/>
    <property type="evidence" value="ECO:0007669"/>
    <property type="project" value="UniProtKB-EC"/>
</dbReference>
<keyword evidence="2 5" id="KW-0808">Transferase</keyword>
<keyword evidence="3 5" id="KW-0949">S-adenosyl-L-methionine</keyword>
<feature type="active site" evidence="5">
    <location>
        <position position="75"/>
    </location>
</feature>
<dbReference type="PROSITE" id="PS00095">
    <property type="entry name" value="C5_MTASE_2"/>
    <property type="match status" value="1"/>
</dbReference>
<comment type="similarity">
    <text evidence="5 6">Belongs to the class I-like SAM-binding methyltransferase superfamily. C5-methyltransferase family.</text>
</comment>
<evidence type="ECO:0000256" key="3">
    <source>
        <dbReference type="ARBA" id="ARBA00022691"/>
    </source>
</evidence>
<dbReference type="PROSITE" id="PS00094">
    <property type="entry name" value="C5_MTASE_1"/>
    <property type="match status" value="1"/>
</dbReference>
<sequence>MTNEKLRFIDLFAGIGGFRLAFESVGYDCVYSCEIDENCRKVYFNNFQEIPDQDIRKIAIHDLPDFEVLTAGFPCQPFSISGKRAGFRDTRGTLFFHICEIVELKKPKIILLENVKHLIHLDKGKNLDIILHSLEELGYLVDYKLLNAKDFGVPQNRERIIIIATQNKKFNFNSLKYTSPIPKLRDFLSPQGNFEYLDKKEYTLIDNPTLQPSGLIFVGYRNKTIWKKGIRPNTEHLSRVHHQPNRIYSIDGVHPTIPSQETSGRFFIYIPEQDQVRKLTIQECYRLMKFPDSFQIHPNLAESYKQVGNSVCIPMIQELAIAIKKHIFENNSRVSLKEFSFSRQNIQLEIIGLDFMNHKEKLLDIYDQSLNLDDRQPLLPQPYQNYIQQIATNCSKKKGVYTVLITLLVHKILYPNQDIRYHQTNLPGGFSGRTIDTQYITPTLKQLGLPAMAESGWLTRSLEQPFPYTLDYQGKISNQKTKDAFLGLIDFIETNPQQAEVILTLLLHQVNQIIQTQKIKILKIDNPEPFDINTLSSCLENHFSFNYQTRGASKLPVLALYAIYQRLIIEVERYKSCTLKPLGSHTASDLTSGSAGDIEIFDKNKQLVEVIEIKHGKYIDLQILRIAKDKIIKFNPRRYYILSSFDVKPTEVELIMSEIQTIKNNHGCQIITNGIIPTIKYYLRLISSPEEFVNSYSHLIEIDSELQTIHKLKWNEILSNLISPIEQI</sequence>
<evidence type="ECO:0000256" key="4">
    <source>
        <dbReference type="ARBA" id="ARBA00022747"/>
    </source>
</evidence>
<dbReference type="SUPFAM" id="SSF53335">
    <property type="entry name" value="S-adenosyl-L-methionine-dependent methyltransferases"/>
    <property type="match status" value="1"/>
</dbReference>
<dbReference type="Proteomes" id="UP000034103">
    <property type="component" value="Chromosome"/>
</dbReference>
<evidence type="ECO:0000256" key="5">
    <source>
        <dbReference type="PROSITE-ProRule" id="PRU01016"/>
    </source>
</evidence>
<dbReference type="Gene3D" id="3.90.120.10">
    <property type="entry name" value="DNA Methylase, subunit A, domain 2"/>
    <property type="match status" value="1"/>
</dbReference>
<dbReference type="PRINTS" id="PR00105">
    <property type="entry name" value="C5METTRFRASE"/>
</dbReference>
<dbReference type="PROSITE" id="PS51679">
    <property type="entry name" value="SAM_MT_C5"/>
    <property type="match status" value="1"/>
</dbReference>
<dbReference type="InterPro" id="IPR029063">
    <property type="entry name" value="SAM-dependent_MTases_sf"/>
</dbReference>
<dbReference type="InterPro" id="IPR031303">
    <property type="entry name" value="C5_meth_CS"/>
</dbReference>
<dbReference type="HOGENOM" id="CLU_389681_0_0_3"/>
<dbReference type="RefSeq" id="WP_046662138.1">
    <property type="nucleotide sequence ID" value="NZ_CP011304.1"/>
</dbReference>
<keyword evidence="4" id="KW-0680">Restriction system</keyword>
<proteinExistence type="inferred from homology"/>
<dbReference type="InterPro" id="IPR018117">
    <property type="entry name" value="C5_DNA_meth_AS"/>
</dbReference>
<dbReference type="GO" id="GO:0009307">
    <property type="term" value="P:DNA restriction-modification system"/>
    <property type="evidence" value="ECO:0007669"/>
    <property type="project" value="UniProtKB-KW"/>
</dbReference>
<evidence type="ECO:0000256" key="1">
    <source>
        <dbReference type="ARBA" id="ARBA00022603"/>
    </source>
</evidence>
<keyword evidence="1 5" id="KW-0489">Methyltransferase</keyword>
<evidence type="ECO:0000313" key="8">
    <source>
        <dbReference type="EMBL" id="AKE64618.1"/>
    </source>
</evidence>
<dbReference type="PANTHER" id="PTHR46098:SF1">
    <property type="entry name" value="TRNA (CYTOSINE(38)-C(5))-METHYLTRANSFERASE"/>
    <property type="match status" value="1"/>
</dbReference>
<comment type="catalytic activity">
    <reaction evidence="7">
        <text>a 2'-deoxycytidine in DNA + S-adenosyl-L-methionine = a 5-methyl-2'-deoxycytidine in DNA + S-adenosyl-L-homocysteine + H(+)</text>
        <dbReference type="Rhea" id="RHEA:13681"/>
        <dbReference type="Rhea" id="RHEA-COMP:11369"/>
        <dbReference type="Rhea" id="RHEA-COMP:11370"/>
        <dbReference type="ChEBI" id="CHEBI:15378"/>
        <dbReference type="ChEBI" id="CHEBI:57856"/>
        <dbReference type="ChEBI" id="CHEBI:59789"/>
        <dbReference type="ChEBI" id="CHEBI:85452"/>
        <dbReference type="ChEBI" id="CHEBI:85454"/>
        <dbReference type="EC" id="2.1.1.37"/>
    </reaction>
</comment>
<dbReference type="GO" id="GO:0032259">
    <property type="term" value="P:methylation"/>
    <property type="evidence" value="ECO:0007669"/>
    <property type="project" value="UniProtKB-KW"/>
</dbReference>
<dbReference type="PANTHER" id="PTHR46098">
    <property type="entry name" value="TRNA (CYTOSINE(38)-C(5))-METHYLTRANSFERASE"/>
    <property type="match status" value="1"/>
</dbReference>
<evidence type="ECO:0000256" key="2">
    <source>
        <dbReference type="ARBA" id="ARBA00022679"/>
    </source>
</evidence>
<dbReference type="EC" id="2.1.1.37" evidence="7"/>
<dbReference type="Gene3D" id="3.40.50.150">
    <property type="entry name" value="Vaccinia Virus protein VP39"/>
    <property type="match status" value="1"/>
</dbReference>
<evidence type="ECO:0000256" key="6">
    <source>
        <dbReference type="RuleBase" id="RU000416"/>
    </source>
</evidence>
<dbReference type="REBASE" id="110133">
    <property type="entry name" value="M.Mae2549ORF2270P"/>
</dbReference>
<dbReference type="NCBIfam" id="TIGR00675">
    <property type="entry name" value="dcm"/>
    <property type="match status" value="1"/>
</dbReference>
<dbReference type="InterPro" id="IPR050750">
    <property type="entry name" value="C5-MTase"/>
</dbReference>